<dbReference type="SUPFAM" id="SSF82784">
    <property type="entry name" value="OsmC-like"/>
    <property type="match status" value="1"/>
</dbReference>
<evidence type="ECO:0008006" key="3">
    <source>
        <dbReference type="Google" id="ProtNLM"/>
    </source>
</evidence>
<dbReference type="Proteomes" id="UP001501598">
    <property type="component" value="Unassembled WGS sequence"/>
</dbReference>
<gene>
    <name evidence="1" type="ORF">GCM10023175_30370</name>
</gene>
<dbReference type="RefSeq" id="WP_345417847.1">
    <property type="nucleotide sequence ID" value="NZ_BAABGT010000033.1"/>
</dbReference>
<accession>A0ABP8RT12</accession>
<protein>
    <recommendedName>
        <fullName evidence="3">OsmC-like protein</fullName>
    </recommendedName>
</protein>
<organism evidence="1 2">
    <name type="scientific">Pseudonocardia xishanensis</name>
    <dbReference type="NCBI Taxonomy" id="630995"/>
    <lineage>
        <taxon>Bacteria</taxon>
        <taxon>Bacillati</taxon>
        <taxon>Actinomycetota</taxon>
        <taxon>Actinomycetes</taxon>
        <taxon>Pseudonocardiales</taxon>
        <taxon>Pseudonocardiaceae</taxon>
        <taxon>Pseudonocardia</taxon>
    </lineage>
</organism>
<evidence type="ECO:0000313" key="1">
    <source>
        <dbReference type="EMBL" id="GAA4546984.1"/>
    </source>
</evidence>
<dbReference type="InterPro" id="IPR003718">
    <property type="entry name" value="OsmC/Ohr_fam"/>
</dbReference>
<proteinExistence type="predicted"/>
<sequence>MSFLVEVGAGTLRAADGVDLPHRWTSEGVRVRAEFTGAHLLHLATAGCVLNDLYREAEPLGVVLDGVRVTAEGGFDESWSSTGIAYRVELDTAASEADRARLLARVDEVAEIPRALRAGAPVTRESAAP</sequence>
<dbReference type="InterPro" id="IPR036102">
    <property type="entry name" value="OsmC/Ohrsf"/>
</dbReference>
<keyword evidence="2" id="KW-1185">Reference proteome</keyword>
<evidence type="ECO:0000313" key="2">
    <source>
        <dbReference type="Proteomes" id="UP001501598"/>
    </source>
</evidence>
<dbReference type="Pfam" id="PF02566">
    <property type="entry name" value="OsmC"/>
    <property type="match status" value="1"/>
</dbReference>
<reference evidence="2" key="1">
    <citation type="journal article" date="2019" name="Int. J. Syst. Evol. Microbiol.">
        <title>The Global Catalogue of Microorganisms (GCM) 10K type strain sequencing project: providing services to taxonomists for standard genome sequencing and annotation.</title>
        <authorList>
            <consortium name="The Broad Institute Genomics Platform"/>
            <consortium name="The Broad Institute Genome Sequencing Center for Infectious Disease"/>
            <person name="Wu L."/>
            <person name="Ma J."/>
        </authorList>
    </citation>
    <scope>NUCLEOTIDE SEQUENCE [LARGE SCALE GENOMIC DNA]</scope>
    <source>
        <strain evidence="2">JCM 17906</strain>
    </source>
</reference>
<comment type="caution">
    <text evidence="1">The sequence shown here is derived from an EMBL/GenBank/DDBJ whole genome shotgun (WGS) entry which is preliminary data.</text>
</comment>
<dbReference type="Gene3D" id="3.30.300.20">
    <property type="match status" value="1"/>
</dbReference>
<dbReference type="EMBL" id="BAABGT010000033">
    <property type="protein sequence ID" value="GAA4546984.1"/>
    <property type="molecule type" value="Genomic_DNA"/>
</dbReference>
<name>A0ABP8RT12_9PSEU</name>
<dbReference type="InterPro" id="IPR015946">
    <property type="entry name" value="KH_dom-like_a/b"/>
</dbReference>